<reference evidence="6" key="1">
    <citation type="journal article" date="2016" name="Environ. Microbiol.">
        <title>The complete genome of a viable archaeum isolated from 123-million-year-old rock salt.</title>
        <authorList>
            <person name="Jaakkola S.T."/>
            <person name="Pfeiffer F."/>
            <person name="Ravantti J.J."/>
            <person name="Guo Q."/>
            <person name="Liu Y."/>
            <person name="Chen X."/>
            <person name="Ma H."/>
            <person name="Yang C."/>
            <person name="Oksanen H.M."/>
            <person name="Bamford D.H."/>
        </authorList>
    </citation>
    <scope>NUCLEOTIDE SEQUENCE</scope>
    <source>
        <strain evidence="6">JI20-1</strain>
    </source>
</reference>
<dbReference type="InterPro" id="IPR027417">
    <property type="entry name" value="P-loop_NTPase"/>
</dbReference>
<name>A0A0U5H8W2_9EURY</name>
<feature type="region of interest" description="Disordered" evidence="4">
    <location>
        <begin position="124"/>
        <end position="147"/>
    </location>
</feature>
<dbReference type="HAMAP" id="MF_01111">
    <property type="entry name" value="UPF0200"/>
    <property type="match status" value="1"/>
</dbReference>
<organism evidence="5 6">
    <name type="scientific">Halobacterium hubeiense</name>
    <dbReference type="NCBI Taxonomy" id="1407499"/>
    <lineage>
        <taxon>Archaea</taxon>
        <taxon>Methanobacteriati</taxon>
        <taxon>Methanobacteriota</taxon>
        <taxon>Stenosarchaea group</taxon>
        <taxon>Halobacteria</taxon>
        <taxon>Halobacteriales</taxon>
        <taxon>Halobacteriaceae</taxon>
        <taxon>Halobacterium</taxon>
    </lineage>
</organism>
<dbReference type="PANTHER" id="PTHR41930">
    <property type="entry name" value="UPF0200 PROTEIN MJ1399"/>
    <property type="match status" value="1"/>
</dbReference>
<dbReference type="OrthoDB" id="85381at2157"/>
<dbReference type="Proteomes" id="UP000066737">
    <property type="component" value="Chromosome I"/>
</dbReference>
<dbReference type="PANTHER" id="PTHR41930:SF1">
    <property type="entry name" value="DEPHOSPHO-COA KINASE"/>
    <property type="match status" value="1"/>
</dbReference>
<keyword evidence="1 3" id="KW-0547">Nucleotide-binding</keyword>
<dbReference type="SUPFAM" id="SSF52540">
    <property type="entry name" value="P-loop containing nucleoside triphosphate hydrolases"/>
    <property type="match status" value="1"/>
</dbReference>
<dbReference type="RefSeq" id="WP_059057945.1">
    <property type="nucleotide sequence ID" value="NZ_CEML01000001.1"/>
</dbReference>
<evidence type="ECO:0000256" key="4">
    <source>
        <dbReference type="SAM" id="MobiDB-lite"/>
    </source>
</evidence>
<protein>
    <recommendedName>
        <fullName evidence="3">UPF0200 protein HHUB_3630</fullName>
    </recommendedName>
</protein>
<proteinExistence type="inferred from homology"/>
<keyword evidence="2 3" id="KW-0067">ATP-binding</keyword>
<dbReference type="InterPro" id="IPR022970">
    <property type="entry name" value="NTP_hydrolase-rel"/>
</dbReference>
<keyword evidence="6" id="KW-1185">Reference proteome</keyword>
<dbReference type="Pfam" id="PF13207">
    <property type="entry name" value="AAA_17"/>
    <property type="match status" value="1"/>
</dbReference>
<evidence type="ECO:0000256" key="1">
    <source>
        <dbReference type="ARBA" id="ARBA00022741"/>
    </source>
</evidence>
<evidence type="ECO:0000313" key="6">
    <source>
        <dbReference type="Proteomes" id="UP000066737"/>
    </source>
</evidence>
<dbReference type="KEGG" id="hhb:Hhub_3630"/>
<dbReference type="GO" id="GO:0005524">
    <property type="term" value="F:ATP binding"/>
    <property type="evidence" value="ECO:0007669"/>
    <property type="project" value="UniProtKB-UniRule"/>
</dbReference>
<accession>A0A0U5H8W2</accession>
<dbReference type="GeneID" id="26660224"/>
<gene>
    <name evidence="5" type="ORF">HHUB_3630</name>
</gene>
<evidence type="ECO:0000256" key="3">
    <source>
        <dbReference type="HAMAP-Rule" id="MF_01111"/>
    </source>
</evidence>
<dbReference type="AlphaFoldDB" id="A0A0U5H8W2"/>
<evidence type="ECO:0000256" key="2">
    <source>
        <dbReference type="ARBA" id="ARBA00022840"/>
    </source>
</evidence>
<dbReference type="STRING" id="1407499.HHUB_3630"/>
<comment type="similarity">
    <text evidence="3">Belongs to the UPF0200 family.</text>
</comment>
<evidence type="ECO:0000313" key="5">
    <source>
        <dbReference type="EMBL" id="CQH62065.1"/>
    </source>
</evidence>
<sequence length="194" mass="21131">MRVIGTVGMPGSGKSEAAAVAEELGVPVVIMGDVIRQECRDRGLDPAEHHGRIAQALREENGPGAIAERSLPIIRDHLEDSDVVLVDGIRSGVEVEQFREAFDGAFTLVEVYAPYDLRRERIEGRGRPGDVEGETLAEREERERGFGMDEAIEAADVRVENAGSLEEFHERVTELLTEEVGDPPADAEAEVGES</sequence>
<feature type="binding site" evidence="3">
    <location>
        <begin position="8"/>
        <end position="15"/>
    </location>
    <ligand>
        <name>ATP</name>
        <dbReference type="ChEBI" id="CHEBI:30616"/>
    </ligand>
</feature>
<dbReference type="EMBL" id="LN831302">
    <property type="protein sequence ID" value="CQH62065.1"/>
    <property type="molecule type" value="Genomic_DNA"/>
</dbReference>
<dbReference type="Gene3D" id="3.40.50.300">
    <property type="entry name" value="P-loop containing nucleotide triphosphate hydrolases"/>
    <property type="match status" value="1"/>
</dbReference>